<evidence type="ECO:0000256" key="2">
    <source>
        <dbReference type="SAM" id="Phobius"/>
    </source>
</evidence>
<keyword evidence="2" id="KW-1133">Transmembrane helix</keyword>
<comment type="caution">
    <text evidence="3">The sequence shown here is derived from an EMBL/GenBank/DDBJ whole genome shotgun (WGS) entry which is preliminary data.</text>
</comment>
<organism evidence="3 4">
    <name type="scientific">Jiangella aurantiaca</name>
    <dbReference type="NCBI Taxonomy" id="2530373"/>
    <lineage>
        <taxon>Bacteria</taxon>
        <taxon>Bacillati</taxon>
        <taxon>Actinomycetota</taxon>
        <taxon>Actinomycetes</taxon>
        <taxon>Jiangellales</taxon>
        <taxon>Jiangellaceae</taxon>
        <taxon>Jiangella</taxon>
    </lineage>
</organism>
<feature type="transmembrane region" description="Helical" evidence="2">
    <location>
        <begin position="106"/>
        <end position="128"/>
    </location>
</feature>
<feature type="transmembrane region" description="Helical" evidence="2">
    <location>
        <begin position="176"/>
        <end position="194"/>
    </location>
</feature>
<feature type="transmembrane region" description="Helical" evidence="2">
    <location>
        <begin position="149"/>
        <end position="170"/>
    </location>
</feature>
<evidence type="ECO:0000313" key="3">
    <source>
        <dbReference type="EMBL" id="TDD68949.1"/>
    </source>
</evidence>
<feature type="transmembrane region" description="Helical" evidence="2">
    <location>
        <begin position="71"/>
        <end position="94"/>
    </location>
</feature>
<dbReference type="AlphaFoldDB" id="A0A4R5ACZ3"/>
<reference evidence="3 4" key="1">
    <citation type="submission" date="2019-02" db="EMBL/GenBank/DDBJ databases">
        <title>Draft genome sequences of novel Actinobacteria.</title>
        <authorList>
            <person name="Sahin N."/>
            <person name="Ay H."/>
            <person name="Saygin H."/>
        </authorList>
    </citation>
    <scope>NUCLEOTIDE SEQUENCE [LARGE SCALE GENOMIC DNA]</scope>
    <source>
        <strain evidence="3 4">8K307</strain>
    </source>
</reference>
<keyword evidence="2" id="KW-0812">Transmembrane</keyword>
<keyword evidence="2" id="KW-0472">Membrane</keyword>
<dbReference type="EMBL" id="SMLB01000017">
    <property type="protein sequence ID" value="TDD68949.1"/>
    <property type="molecule type" value="Genomic_DNA"/>
</dbReference>
<keyword evidence="4" id="KW-1185">Reference proteome</keyword>
<name>A0A4R5ACZ3_9ACTN</name>
<accession>A0A4R5ACZ3</accession>
<dbReference type="Proteomes" id="UP000295217">
    <property type="component" value="Unassembled WGS sequence"/>
</dbReference>
<evidence type="ECO:0000256" key="1">
    <source>
        <dbReference type="SAM" id="MobiDB-lite"/>
    </source>
</evidence>
<proteinExistence type="predicted"/>
<dbReference type="RefSeq" id="WP_132103846.1">
    <property type="nucleotide sequence ID" value="NZ_SMLB01000017.1"/>
</dbReference>
<feature type="region of interest" description="Disordered" evidence="1">
    <location>
        <begin position="205"/>
        <end position="235"/>
    </location>
</feature>
<feature type="transmembrane region" description="Helical" evidence="2">
    <location>
        <begin position="20"/>
        <end position="46"/>
    </location>
</feature>
<protein>
    <recommendedName>
        <fullName evidence="5">DUF624 domain-containing protein</fullName>
    </recommendedName>
</protein>
<dbReference type="OrthoDB" id="5188281at2"/>
<evidence type="ECO:0008006" key="5">
    <source>
        <dbReference type="Google" id="ProtNLM"/>
    </source>
</evidence>
<evidence type="ECO:0000313" key="4">
    <source>
        <dbReference type="Proteomes" id="UP000295217"/>
    </source>
</evidence>
<gene>
    <name evidence="3" type="ORF">E1262_14510</name>
</gene>
<sequence length="235" mass="24570">MTHLLAVDGPVYRVLAGWTAFLRAGAVWLLLCLPVITAPAATVVLLRTMHAIASGEPAPSLRESSRAAGRAFWPSLRLAGILAAGTVVTVTAILGPSPGGPLGELLPLAVIPVAAMWALVSTWSLAVLEERRDGARNALRYAYLRVVRRPELAIAAVLVCAAVAFVGVVLPPAIWIPYWFTAPALCAVAVTVTCRRAGASVRASSAPTIKEDHHGCSPFPLRDSPPPGTSRSAHG</sequence>